<reference evidence="2 3" key="1">
    <citation type="submission" date="2019-03" db="EMBL/GenBank/DDBJ databases">
        <title>This is whole genome sequence of Paenibacillus sp MS74 strain.</title>
        <authorList>
            <person name="Trinh H.N."/>
        </authorList>
    </citation>
    <scope>NUCLEOTIDE SEQUENCE [LARGE SCALE GENOMIC DNA]</scope>
    <source>
        <strain evidence="2 3">MS74</strain>
    </source>
</reference>
<keyword evidence="3" id="KW-1185">Reference proteome</keyword>
<dbReference type="GO" id="GO:0004622">
    <property type="term" value="F:phosphatidylcholine lysophospholipase activity"/>
    <property type="evidence" value="ECO:0007669"/>
    <property type="project" value="TreeGrafter"/>
</dbReference>
<protein>
    <submittedName>
        <fullName evidence="2">Lipase</fullName>
    </submittedName>
</protein>
<sequence length="362" mass="40932">MQHDGVFFHNVTELEQKAYLPGLVLQRFPKQVRHALTEKGRTKAVQSNGCELRFVTAGRYVQVTVGALDTNGKALVFRGDFFHSSHELKAGCATAIQLETPERFANVIPGKLNNRAFASNVWRIFFERYSAVLYEVDAYGFEVRPPFPHEMPGLKMLTYGSSITQGAGALSHYNSYVQQAARRLEIDVLNLGLSGSCFCERELSDHLAERDDWDIAFLEIGVNMRGVVPPDEFERRSSYLLDRIIDRHPEKPVFLTIIYPNRATYFKDSSHAYSEAERQYNEILRQYADARNHPHLHLLDGSRVMSDFASLTSDLIHPSDYGHILMGENLARLMQPAVARLRDARAGKLRVPAADGATDLMD</sequence>
<evidence type="ECO:0000259" key="1">
    <source>
        <dbReference type="Pfam" id="PF13472"/>
    </source>
</evidence>
<dbReference type="Proteomes" id="UP000295636">
    <property type="component" value="Unassembled WGS sequence"/>
</dbReference>
<dbReference type="OrthoDB" id="2536002at2"/>
<dbReference type="InterPro" id="IPR051532">
    <property type="entry name" value="Ester_Hydrolysis_Enzymes"/>
</dbReference>
<dbReference type="PANTHER" id="PTHR30383">
    <property type="entry name" value="THIOESTERASE 1/PROTEASE 1/LYSOPHOSPHOLIPASE L1"/>
    <property type="match status" value="1"/>
</dbReference>
<dbReference type="Pfam" id="PF13472">
    <property type="entry name" value="Lipase_GDSL_2"/>
    <property type="match status" value="1"/>
</dbReference>
<evidence type="ECO:0000313" key="2">
    <source>
        <dbReference type="EMBL" id="TDG00472.1"/>
    </source>
</evidence>
<name>A0A4R5KWR1_9BACL</name>
<dbReference type="InterPro" id="IPR013830">
    <property type="entry name" value="SGNH_hydro"/>
</dbReference>
<dbReference type="AlphaFoldDB" id="A0A4R5KWR1"/>
<dbReference type="Gene3D" id="3.40.50.1110">
    <property type="entry name" value="SGNH hydrolase"/>
    <property type="match status" value="1"/>
</dbReference>
<dbReference type="SUPFAM" id="SSF52266">
    <property type="entry name" value="SGNH hydrolase"/>
    <property type="match status" value="1"/>
</dbReference>
<gene>
    <name evidence="2" type="ORF">E1757_02235</name>
</gene>
<proteinExistence type="predicted"/>
<accession>A0A4R5KWR1</accession>
<dbReference type="PANTHER" id="PTHR30383:SF5">
    <property type="entry name" value="SGNH HYDROLASE-TYPE ESTERASE DOMAIN-CONTAINING PROTEIN"/>
    <property type="match status" value="1"/>
</dbReference>
<evidence type="ECO:0000313" key="3">
    <source>
        <dbReference type="Proteomes" id="UP000295636"/>
    </source>
</evidence>
<comment type="caution">
    <text evidence="2">The sequence shown here is derived from an EMBL/GenBank/DDBJ whole genome shotgun (WGS) entry which is preliminary data.</text>
</comment>
<dbReference type="RefSeq" id="WP_133225181.1">
    <property type="nucleotide sequence ID" value="NZ_SMRT01000001.1"/>
</dbReference>
<feature type="domain" description="SGNH hydrolase-type esterase" evidence="1">
    <location>
        <begin position="159"/>
        <end position="323"/>
    </location>
</feature>
<organism evidence="2 3">
    <name type="scientific">Paenibacillus piri</name>
    <dbReference type="NCBI Taxonomy" id="2547395"/>
    <lineage>
        <taxon>Bacteria</taxon>
        <taxon>Bacillati</taxon>
        <taxon>Bacillota</taxon>
        <taxon>Bacilli</taxon>
        <taxon>Bacillales</taxon>
        <taxon>Paenibacillaceae</taxon>
        <taxon>Paenibacillus</taxon>
    </lineage>
</organism>
<dbReference type="EMBL" id="SMRT01000001">
    <property type="protein sequence ID" value="TDG00472.1"/>
    <property type="molecule type" value="Genomic_DNA"/>
</dbReference>
<dbReference type="InterPro" id="IPR036514">
    <property type="entry name" value="SGNH_hydro_sf"/>
</dbReference>